<feature type="region of interest" description="Disordered" evidence="1">
    <location>
        <begin position="1"/>
        <end position="33"/>
    </location>
</feature>
<keyword evidence="2" id="KW-0472">Membrane</keyword>
<reference evidence="3" key="1">
    <citation type="submission" date="2023-01" db="EMBL/GenBank/DDBJ databases">
        <authorList>
            <person name="Van Ghelder C."/>
            <person name="Rancurel C."/>
        </authorList>
    </citation>
    <scope>NUCLEOTIDE SEQUENCE</scope>
    <source>
        <strain evidence="3">CNCM I-4278</strain>
    </source>
</reference>
<gene>
    <name evidence="3" type="ORF">PDIGIT_LOCUS5168</name>
</gene>
<proteinExistence type="predicted"/>
<dbReference type="OrthoDB" id="3798057at2759"/>
<dbReference type="EMBL" id="CAOQHR010000003">
    <property type="protein sequence ID" value="CAI6332138.1"/>
    <property type="molecule type" value="Genomic_DNA"/>
</dbReference>
<organism evidence="3 4">
    <name type="scientific">Periconia digitata</name>
    <dbReference type="NCBI Taxonomy" id="1303443"/>
    <lineage>
        <taxon>Eukaryota</taxon>
        <taxon>Fungi</taxon>
        <taxon>Dikarya</taxon>
        <taxon>Ascomycota</taxon>
        <taxon>Pezizomycotina</taxon>
        <taxon>Dothideomycetes</taxon>
        <taxon>Pleosporomycetidae</taxon>
        <taxon>Pleosporales</taxon>
        <taxon>Massarineae</taxon>
        <taxon>Periconiaceae</taxon>
        <taxon>Periconia</taxon>
    </lineage>
</organism>
<feature type="compositionally biased region" description="Basic and acidic residues" evidence="1">
    <location>
        <begin position="17"/>
        <end position="28"/>
    </location>
</feature>
<accession>A0A9W4XHI1</accession>
<evidence type="ECO:0000256" key="1">
    <source>
        <dbReference type="SAM" id="MobiDB-lite"/>
    </source>
</evidence>
<dbReference type="PANTHER" id="PTHR37048:SF2">
    <property type="entry name" value="QUESTIONABLE PROTEIN"/>
    <property type="match status" value="1"/>
</dbReference>
<dbReference type="PANTHER" id="PTHR37048">
    <property type="entry name" value="QUESTIONABLE PROTEIN"/>
    <property type="match status" value="1"/>
</dbReference>
<keyword evidence="4" id="KW-1185">Reference proteome</keyword>
<dbReference type="Proteomes" id="UP001152607">
    <property type="component" value="Unassembled WGS sequence"/>
</dbReference>
<evidence type="ECO:0000313" key="4">
    <source>
        <dbReference type="Proteomes" id="UP001152607"/>
    </source>
</evidence>
<name>A0A9W4XHI1_9PLEO</name>
<evidence type="ECO:0000256" key="2">
    <source>
        <dbReference type="SAM" id="Phobius"/>
    </source>
</evidence>
<feature type="transmembrane region" description="Helical" evidence="2">
    <location>
        <begin position="277"/>
        <end position="298"/>
    </location>
</feature>
<sequence>MPGISHSTPGDILWLPKRRDVGDSDPRAASHNTVPQDCFGHPVLVIGEVDSKKTVAVLILTTFRGGNKIQHRIEGRGHEPGDYVPISPAFCFVAGAPTLRLSSMKQLNKLVWVNITPHRCPKVWLQETWPRIWKGEDRGQGVEQSSLYELALYALRNGYDPVVYKKLRDTHAPPPTYTPFSFPEPVSAFIDVYESQQPVAPVISPKLFCVPRNLSAVPQPPLPPPPFQPYDHSRETEPLLPRSNSRSYSIIPCSSDKQASKYGWVKTGPVVKYLVRLFKIVAVLAVIVGVPWLAYLAITRAATALTRLIISIGKIVSGKLGEIGMGIWHGIRNGFCGLGRQLGGLFAKLGTWIKNMMRGTTRRLT</sequence>
<feature type="region of interest" description="Disordered" evidence="1">
    <location>
        <begin position="221"/>
        <end position="242"/>
    </location>
</feature>
<evidence type="ECO:0000313" key="3">
    <source>
        <dbReference type="EMBL" id="CAI6332138.1"/>
    </source>
</evidence>
<keyword evidence="2" id="KW-1133">Transmembrane helix</keyword>
<keyword evidence="2" id="KW-0812">Transmembrane</keyword>
<comment type="caution">
    <text evidence="3">The sequence shown here is derived from an EMBL/GenBank/DDBJ whole genome shotgun (WGS) entry which is preliminary data.</text>
</comment>
<protein>
    <submittedName>
        <fullName evidence="3">Uncharacterized protein</fullName>
    </submittedName>
</protein>
<dbReference type="AlphaFoldDB" id="A0A9W4XHI1"/>